<evidence type="ECO:0000313" key="2">
    <source>
        <dbReference type="EMBL" id="GGF12567.1"/>
    </source>
</evidence>
<keyword evidence="3" id="KW-1185">Reference proteome</keyword>
<gene>
    <name evidence="2" type="ORF">GCM10008027_41720</name>
</gene>
<accession>A0ABQ1U8B9</accession>
<evidence type="ECO:0000256" key="1">
    <source>
        <dbReference type="SAM" id="MobiDB-lite"/>
    </source>
</evidence>
<dbReference type="EMBL" id="BMIT01000027">
    <property type="protein sequence ID" value="GGF12567.1"/>
    <property type="molecule type" value="Genomic_DNA"/>
</dbReference>
<name>A0ABQ1U8B9_9GAMM</name>
<proteinExistence type="predicted"/>
<feature type="compositionally biased region" description="Polar residues" evidence="1">
    <location>
        <begin position="1"/>
        <end position="43"/>
    </location>
</feature>
<evidence type="ECO:0000313" key="3">
    <source>
        <dbReference type="Proteomes" id="UP000638462"/>
    </source>
</evidence>
<comment type="caution">
    <text evidence="2">The sequence shown here is derived from an EMBL/GenBank/DDBJ whole genome shotgun (WGS) entry which is preliminary data.</text>
</comment>
<sequence>MISASLGINESKQSPSTSPEIETTFSPINNNEHPETNPTQTRIQYRIIN</sequence>
<organism evidence="2 3">
    <name type="scientific">Pseudoalteromonas gelatinilytica</name>
    <dbReference type="NCBI Taxonomy" id="1703256"/>
    <lineage>
        <taxon>Bacteria</taxon>
        <taxon>Pseudomonadati</taxon>
        <taxon>Pseudomonadota</taxon>
        <taxon>Gammaproteobacteria</taxon>
        <taxon>Alteromonadales</taxon>
        <taxon>Pseudoalteromonadaceae</taxon>
        <taxon>Pseudoalteromonas</taxon>
    </lineage>
</organism>
<protein>
    <submittedName>
        <fullName evidence="2">Uncharacterized protein</fullName>
    </submittedName>
</protein>
<feature type="region of interest" description="Disordered" evidence="1">
    <location>
        <begin position="1"/>
        <end position="49"/>
    </location>
</feature>
<dbReference type="Proteomes" id="UP000638462">
    <property type="component" value="Unassembled WGS sequence"/>
</dbReference>
<reference evidence="3" key="1">
    <citation type="journal article" date="2019" name="Int. J. Syst. Evol. Microbiol.">
        <title>The Global Catalogue of Microorganisms (GCM) 10K type strain sequencing project: providing services to taxonomists for standard genome sequencing and annotation.</title>
        <authorList>
            <consortium name="The Broad Institute Genomics Platform"/>
            <consortium name="The Broad Institute Genome Sequencing Center for Infectious Disease"/>
            <person name="Wu L."/>
            <person name="Ma J."/>
        </authorList>
    </citation>
    <scope>NUCLEOTIDE SEQUENCE [LARGE SCALE GENOMIC DNA]</scope>
    <source>
        <strain evidence="3">CGMCC 1.15394</strain>
    </source>
</reference>